<dbReference type="InterPro" id="IPR012504">
    <property type="entry name" value="Spore_YabP"/>
</dbReference>
<dbReference type="Gene3D" id="2.60.40.2000">
    <property type="match status" value="1"/>
</dbReference>
<gene>
    <name evidence="1" type="primary">yabP</name>
    <name evidence="1" type="ORF">AN618_19670</name>
</gene>
<dbReference type="PIRSF" id="PIRSF011576">
    <property type="entry name" value="YabP"/>
    <property type="match status" value="1"/>
</dbReference>
<dbReference type="OrthoDB" id="9795125at2"/>
<dbReference type="NCBIfam" id="TIGR02892">
    <property type="entry name" value="spore_yabP"/>
    <property type="match status" value="1"/>
</dbReference>
<dbReference type="InParanoid" id="A0A140L3W9"/>
<dbReference type="InterPro" id="IPR038705">
    <property type="entry name" value="YabP_sf"/>
</dbReference>
<evidence type="ECO:0000313" key="2">
    <source>
        <dbReference type="Proteomes" id="UP000070427"/>
    </source>
</evidence>
<dbReference type="InterPro" id="IPR022476">
    <property type="entry name" value="Spore_YabP/YqfC"/>
</dbReference>
<evidence type="ECO:0000313" key="1">
    <source>
        <dbReference type="EMBL" id="KXG75244.1"/>
    </source>
</evidence>
<dbReference type="Proteomes" id="UP000070427">
    <property type="component" value="Unassembled WGS sequence"/>
</dbReference>
<name>A0A140L3W9_9FIRM</name>
<dbReference type="Pfam" id="PF07873">
    <property type="entry name" value="YabP"/>
    <property type="match status" value="1"/>
</dbReference>
<dbReference type="GO" id="GO:0030435">
    <property type="term" value="P:sporulation resulting in formation of a cellular spore"/>
    <property type="evidence" value="ECO:0007669"/>
    <property type="project" value="InterPro"/>
</dbReference>
<dbReference type="AlphaFoldDB" id="A0A140L3W9"/>
<sequence>MEEKRSSKHRLVLNDREILEINGVLNVDKFTDEDIVVSTERGTLNVKGEKMHMKQLNLDEGVIVVEGYVKTISYTEEIPAAEKGKGFLNRLFR</sequence>
<comment type="caution">
    <text evidence="1">The sequence shown here is derived from an EMBL/GenBank/DDBJ whole genome shotgun (WGS) entry which is preliminary data.</text>
</comment>
<reference evidence="1 2" key="1">
    <citation type="submission" date="2015-12" db="EMBL/GenBank/DDBJ databases">
        <title>Draft genome sequnece of Fervidicola ferrireducens strain Y170.</title>
        <authorList>
            <person name="Patel B.K."/>
        </authorList>
    </citation>
    <scope>NUCLEOTIDE SEQUENCE [LARGE SCALE GENOMIC DNA]</scope>
    <source>
        <strain evidence="1 2">Y170</strain>
    </source>
</reference>
<dbReference type="RefSeq" id="WP_066354458.1">
    <property type="nucleotide sequence ID" value="NZ_LOED01000029.1"/>
</dbReference>
<keyword evidence="2" id="KW-1185">Reference proteome</keyword>
<protein>
    <submittedName>
        <fullName evidence="1">Spore protein YabP</fullName>
    </submittedName>
</protein>
<organism evidence="1 2">
    <name type="scientific">Fervidicola ferrireducens</name>
    <dbReference type="NCBI Taxonomy" id="520764"/>
    <lineage>
        <taxon>Bacteria</taxon>
        <taxon>Bacillati</taxon>
        <taxon>Bacillota</taxon>
        <taxon>Clostridia</taxon>
        <taxon>Thermosediminibacterales</taxon>
        <taxon>Thermosediminibacteraceae</taxon>
        <taxon>Fervidicola</taxon>
    </lineage>
</organism>
<dbReference type="FunCoup" id="A0A140L3W9">
    <property type="interactions" value="57"/>
</dbReference>
<accession>A0A140L3W9</accession>
<dbReference type="STRING" id="520764.AN618_19670"/>
<dbReference type="EMBL" id="LOED01000029">
    <property type="protein sequence ID" value="KXG75244.1"/>
    <property type="molecule type" value="Genomic_DNA"/>
</dbReference>
<proteinExistence type="predicted"/>